<proteinExistence type="inferred from homology"/>
<dbReference type="EMBL" id="CP034204">
    <property type="protein sequence ID" value="QBZ54852.1"/>
    <property type="molecule type" value="Genomic_DNA"/>
</dbReference>
<dbReference type="Pfam" id="PF01408">
    <property type="entry name" value="GFO_IDH_MocA"/>
    <property type="match status" value="1"/>
</dbReference>
<dbReference type="GO" id="GO:0016491">
    <property type="term" value="F:oxidoreductase activity"/>
    <property type="evidence" value="ECO:0007669"/>
    <property type="project" value="UniProtKB-KW"/>
</dbReference>
<comment type="similarity">
    <text evidence="1">Belongs to the Gfo/Idh/MocA family.</text>
</comment>
<dbReference type="Gene3D" id="3.40.50.720">
    <property type="entry name" value="NAD(P)-binding Rossmann-like Domain"/>
    <property type="match status" value="1"/>
</dbReference>
<gene>
    <name evidence="5" type="ORF">PoMZ_10562</name>
</gene>
<dbReference type="SUPFAM" id="SSF51735">
    <property type="entry name" value="NAD(P)-binding Rossmann-fold domains"/>
    <property type="match status" value="1"/>
</dbReference>
<dbReference type="Proteomes" id="UP000294847">
    <property type="component" value="Chromosome 1"/>
</dbReference>
<dbReference type="Pfam" id="PF22725">
    <property type="entry name" value="GFO_IDH_MocA_C3"/>
    <property type="match status" value="1"/>
</dbReference>
<feature type="domain" description="Gfo/Idh/MocA-like oxidoreductase N-terminal" evidence="3">
    <location>
        <begin position="7"/>
        <end position="126"/>
    </location>
</feature>
<sequence>MSDQKNFNVGVVGYGMSAKVFHIPFIKLTEGLTLHSIVQRSPKPNDSAPQDYPDIHHHTSVDTLVADPALDLVVISTTPDTHYAFVKQALEAGKHVLVEKPFVPTSAQAVELADLARTKGKLLCVYQNRRWDGDFVTLRRLLEVGELGRVWEFETHFDRHRAAHPTNWKASMTMSQGGGVVYDLGTHLVDQVYVLFGKPSTVSAKFVRQREGRLVSGVNGIEDEPDSVNAVLSYADSGLLVHVRIGVLSVEAEQPRFWVRGSEGTYRKTGLDTQEDQLKAGMTGTEKEFGRDEKPGRLAKLSAEGKAQEVAYPNIDPPATYLQLYRGLAAALRSGKEEDCPVPAAQAAEVLKIIEAMRESAKTGKDVVPA</sequence>
<keyword evidence="2" id="KW-0560">Oxidoreductase</keyword>
<reference evidence="5 6" key="1">
    <citation type="journal article" date="2019" name="Mol. Biol. Evol.">
        <title>Blast fungal genomes show frequent chromosomal changes, gene gains and losses, and effector gene turnover.</title>
        <authorList>
            <person name="Gomez Luciano L.B."/>
            <person name="Jason Tsai I."/>
            <person name="Chuma I."/>
            <person name="Tosa Y."/>
            <person name="Chen Y.H."/>
            <person name="Li J.Y."/>
            <person name="Li M.Y."/>
            <person name="Jade Lu M.Y."/>
            <person name="Nakayashiki H."/>
            <person name="Li W.H."/>
        </authorList>
    </citation>
    <scope>NUCLEOTIDE SEQUENCE [LARGE SCALE GENOMIC DNA]</scope>
    <source>
        <strain evidence="5">MZ5-1-6</strain>
    </source>
</reference>
<evidence type="ECO:0000313" key="6">
    <source>
        <dbReference type="Proteomes" id="UP000294847"/>
    </source>
</evidence>
<feature type="domain" description="GFO/IDH/MocA-like oxidoreductase" evidence="4">
    <location>
        <begin position="135"/>
        <end position="267"/>
    </location>
</feature>
<dbReference type="InterPro" id="IPR036291">
    <property type="entry name" value="NAD(P)-bd_dom_sf"/>
</dbReference>
<dbReference type="Gene3D" id="3.30.360.10">
    <property type="entry name" value="Dihydrodipicolinate Reductase, domain 2"/>
    <property type="match status" value="1"/>
</dbReference>
<dbReference type="PANTHER" id="PTHR43708:SF5">
    <property type="entry name" value="CONSERVED EXPRESSED OXIDOREDUCTASE (EUROFUNG)-RELATED"/>
    <property type="match status" value="1"/>
</dbReference>
<protein>
    <recommendedName>
        <fullName evidence="7">Oxidoreductase</fullName>
    </recommendedName>
</protein>
<dbReference type="VEuPathDB" id="FungiDB:M_BR32_EuGene_00118131"/>
<dbReference type="InterPro" id="IPR055170">
    <property type="entry name" value="GFO_IDH_MocA-like_dom"/>
</dbReference>
<evidence type="ECO:0000259" key="3">
    <source>
        <dbReference type="Pfam" id="PF01408"/>
    </source>
</evidence>
<dbReference type="GO" id="GO:0000166">
    <property type="term" value="F:nucleotide binding"/>
    <property type="evidence" value="ECO:0007669"/>
    <property type="project" value="InterPro"/>
</dbReference>
<evidence type="ECO:0008006" key="7">
    <source>
        <dbReference type="Google" id="ProtNLM"/>
    </source>
</evidence>
<name>A0A4P7N0J8_PYROR</name>
<dbReference type="InterPro" id="IPR000683">
    <property type="entry name" value="Gfo/Idh/MocA-like_OxRdtase_N"/>
</dbReference>
<organism evidence="5 6">
    <name type="scientific">Pyricularia oryzae</name>
    <name type="common">Rice blast fungus</name>
    <name type="synonym">Magnaporthe oryzae</name>
    <dbReference type="NCBI Taxonomy" id="318829"/>
    <lineage>
        <taxon>Eukaryota</taxon>
        <taxon>Fungi</taxon>
        <taxon>Dikarya</taxon>
        <taxon>Ascomycota</taxon>
        <taxon>Pezizomycotina</taxon>
        <taxon>Sordariomycetes</taxon>
        <taxon>Sordariomycetidae</taxon>
        <taxon>Magnaporthales</taxon>
        <taxon>Pyriculariaceae</taxon>
        <taxon>Pyricularia</taxon>
    </lineage>
</organism>
<evidence type="ECO:0000256" key="1">
    <source>
        <dbReference type="ARBA" id="ARBA00010928"/>
    </source>
</evidence>
<dbReference type="AlphaFoldDB" id="A0A4P7N0J8"/>
<evidence type="ECO:0000256" key="2">
    <source>
        <dbReference type="ARBA" id="ARBA00023002"/>
    </source>
</evidence>
<dbReference type="PANTHER" id="PTHR43708">
    <property type="entry name" value="CONSERVED EXPRESSED OXIDOREDUCTASE (EUROFUNG)"/>
    <property type="match status" value="1"/>
</dbReference>
<dbReference type="InterPro" id="IPR051317">
    <property type="entry name" value="Gfo/Idh/MocA_oxidoreduct"/>
</dbReference>
<accession>A0A4P7N0J8</accession>
<evidence type="ECO:0000313" key="5">
    <source>
        <dbReference type="EMBL" id="QBZ54852.1"/>
    </source>
</evidence>
<evidence type="ECO:0000259" key="4">
    <source>
        <dbReference type="Pfam" id="PF22725"/>
    </source>
</evidence>